<evidence type="ECO:0000259" key="1">
    <source>
        <dbReference type="Pfam" id="PF04480"/>
    </source>
</evidence>
<accession>A0ABT6FAS5</accession>
<sequence length="127" mass="14517">MDPKFEHSTPADPLDRARRLRRDMTMPERSLWQALRSLRTSGLKFRRQVPFGALVVDFYESARRLVVELDGDSHIGRAEYDLARQAWLESRNPCVFRVSNDDGLADVGAVVDSILACTRRLDGIESR</sequence>
<dbReference type="InterPro" id="IPR047216">
    <property type="entry name" value="Endonuclease_DUF559_bact"/>
</dbReference>
<dbReference type="InterPro" id="IPR007569">
    <property type="entry name" value="DUF559"/>
</dbReference>
<name>A0ABT6FAS5_9BACT</name>
<evidence type="ECO:0000313" key="3">
    <source>
        <dbReference type="Proteomes" id="UP001216907"/>
    </source>
</evidence>
<dbReference type="EMBL" id="JARRAG010000002">
    <property type="protein sequence ID" value="MDG3004677.1"/>
    <property type="molecule type" value="Genomic_DNA"/>
</dbReference>
<dbReference type="PANTHER" id="PTHR38590:SF1">
    <property type="entry name" value="BLL0828 PROTEIN"/>
    <property type="match status" value="1"/>
</dbReference>
<proteinExistence type="predicted"/>
<dbReference type="Pfam" id="PF04480">
    <property type="entry name" value="DUF559"/>
    <property type="match status" value="1"/>
</dbReference>
<comment type="caution">
    <text evidence="2">The sequence shown here is derived from an EMBL/GenBank/DDBJ whole genome shotgun (WGS) entry which is preliminary data.</text>
</comment>
<reference evidence="2 3" key="1">
    <citation type="submission" date="2023-03" db="EMBL/GenBank/DDBJ databases">
        <title>Paludisphaera mucosa sp. nov. a novel planctomycete from northern fen.</title>
        <authorList>
            <person name="Ivanova A."/>
        </authorList>
    </citation>
    <scope>NUCLEOTIDE SEQUENCE [LARGE SCALE GENOMIC DNA]</scope>
    <source>
        <strain evidence="2 3">Pla2</strain>
    </source>
</reference>
<dbReference type="InterPro" id="IPR011335">
    <property type="entry name" value="Restrct_endonuc-II-like"/>
</dbReference>
<dbReference type="Proteomes" id="UP001216907">
    <property type="component" value="Unassembled WGS sequence"/>
</dbReference>
<evidence type="ECO:0000313" key="2">
    <source>
        <dbReference type="EMBL" id="MDG3004677.1"/>
    </source>
</evidence>
<dbReference type="RefSeq" id="WP_277861031.1">
    <property type="nucleotide sequence ID" value="NZ_JARRAG010000002.1"/>
</dbReference>
<dbReference type="Gene3D" id="3.40.960.10">
    <property type="entry name" value="VSR Endonuclease"/>
    <property type="match status" value="1"/>
</dbReference>
<dbReference type="CDD" id="cd01038">
    <property type="entry name" value="Endonuclease_DUF559"/>
    <property type="match status" value="1"/>
</dbReference>
<protein>
    <submittedName>
        <fullName evidence="2">DUF559 domain-containing protein</fullName>
    </submittedName>
</protein>
<organism evidence="2 3">
    <name type="scientific">Paludisphaera mucosa</name>
    <dbReference type="NCBI Taxonomy" id="3030827"/>
    <lineage>
        <taxon>Bacteria</taxon>
        <taxon>Pseudomonadati</taxon>
        <taxon>Planctomycetota</taxon>
        <taxon>Planctomycetia</taxon>
        <taxon>Isosphaerales</taxon>
        <taxon>Isosphaeraceae</taxon>
        <taxon>Paludisphaera</taxon>
    </lineage>
</organism>
<feature type="domain" description="DUF559" evidence="1">
    <location>
        <begin position="15"/>
        <end position="116"/>
    </location>
</feature>
<dbReference type="PANTHER" id="PTHR38590">
    <property type="entry name" value="BLL0828 PROTEIN"/>
    <property type="match status" value="1"/>
</dbReference>
<gene>
    <name evidence="2" type="ORF">PZE19_12890</name>
</gene>
<dbReference type="SUPFAM" id="SSF52980">
    <property type="entry name" value="Restriction endonuclease-like"/>
    <property type="match status" value="1"/>
</dbReference>
<keyword evidence="3" id="KW-1185">Reference proteome</keyword>